<organism evidence="1 2">
    <name type="scientific">Synergistes jonesii</name>
    <dbReference type="NCBI Taxonomy" id="2754"/>
    <lineage>
        <taxon>Bacteria</taxon>
        <taxon>Thermotogati</taxon>
        <taxon>Synergistota</taxon>
        <taxon>Synergistia</taxon>
        <taxon>Synergistales</taxon>
        <taxon>Synergistaceae</taxon>
        <taxon>Synergistes</taxon>
    </lineage>
</organism>
<accession>A0A073IR46</accession>
<dbReference type="Gene3D" id="3.40.50.150">
    <property type="entry name" value="Vaccinia Virus protein VP39"/>
    <property type="match status" value="1"/>
</dbReference>
<dbReference type="Proteomes" id="UP000027665">
    <property type="component" value="Unassembled WGS sequence"/>
</dbReference>
<reference evidence="1 2" key="1">
    <citation type="submission" date="2014-04" db="EMBL/GenBank/DDBJ databases">
        <title>Draft Genome Sequence of Synergistes jonesii.</title>
        <authorList>
            <person name="Coil D.A."/>
            <person name="Eisen J.A."/>
            <person name="Holland-Moritz H.E."/>
        </authorList>
    </citation>
    <scope>NUCLEOTIDE SEQUENCE [LARGE SCALE GENOMIC DNA]</scope>
    <source>
        <strain evidence="1 2">78-1</strain>
    </source>
</reference>
<sequence>MFSPRSRYHTTMAQSADFIKEKMLFAMKFAAAPRTVGSVTPSSPYLVSSMFLNVDWQSVGVVAELGAGTGVMTKEILKRKSPGSRFFAFEIERGLRLRLSRELKIKIYDDAAKLPQVLDRARVGKADLIVSGLPFAVLPRCVTAAVMDAVQRTLSDEGIFVAFQYSHHMKSSFESIFEQLSTRLVVMNIPPAVVYECRGVKRGAGCCD</sequence>
<keyword evidence="2" id="KW-1185">Reference proteome</keyword>
<evidence type="ECO:0008006" key="3">
    <source>
        <dbReference type="Google" id="ProtNLM"/>
    </source>
</evidence>
<proteinExistence type="predicted"/>
<dbReference type="STRING" id="2754.EH55_06055"/>
<dbReference type="eggNOG" id="COG3963">
    <property type="taxonomic scope" value="Bacteria"/>
</dbReference>
<evidence type="ECO:0000313" key="1">
    <source>
        <dbReference type="EMBL" id="KEJ91946.1"/>
    </source>
</evidence>
<protein>
    <recommendedName>
        <fullName evidence="3">Methyltransferase domain-containing protein</fullName>
    </recommendedName>
</protein>
<dbReference type="OrthoDB" id="9805585at2"/>
<gene>
    <name evidence="1" type="ORF">EH55_06055</name>
</gene>
<dbReference type="EMBL" id="JMKI01000036">
    <property type="protein sequence ID" value="KEJ91946.1"/>
    <property type="molecule type" value="Genomic_DNA"/>
</dbReference>
<dbReference type="InterPro" id="IPR029063">
    <property type="entry name" value="SAM-dependent_MTases_sf"/>
</dbReference>
<comment type="caution">
    <text evidence="1">The sequence shown here is derived from an EMBL/GenBank/DDBJ whole genome shotgun (WGS) entry which is preliminary data.</text>
</comment>
<dbReference type="AlphaFoldDB" id="A0A073IR46"/>
<evidence type="ECO:0000313" key="2">
    <source>
        <dbReference type="Proteomes" id="UP000027665"/>
    </source>
</evidence>
<name>A0A073IR46_9BACT</name>
<dbReference type="RefSeq" id="WP_051682761.1">
    <property type="nucleotide sequence ID" value="NZ_JMKI01000036.1"/>
</dbReference>
<dbReference type="GeneID" id="90983843"/>
<dbReference type="SUPFAM" id="SSF53335">
    <property type="entry name" value="S-adenosyl-L-methionine-dependent methyltransferases"/>
    <property type="match status" value="1"/>
</dbReference>